<keyword evidence="2" id="KW-1185">Reference proteome</keyword>
<comment type="caution">
    <text evidence="1">The sequence shown here is derived from an EMBL/GenBank/DDBJ whole genome shotgun (WGS) entry which is preliminary data.</text>
</comment>
<proteinExistence type="predicted"/>
<dbReference type="AlphaFoldDB" id="A0A4Q2KAF5"/>
<dbReference type="Proteomes" id="UP000291269">
    <property type="component" value="Unassembled WGS sequence"/>
</dbReference>
<dbReference type="EMBL" id="SDOZ01000002">
    <property type="protein sequence ID" value="RXZ61535.1"/>
    <property type="molecule type" value="Genomic_DNA"/>
</dbReference>
<gene>
    <name evidence="1" type="ORF">ESZ91_03850</name>
</gene>
<organism evidence="1 2">
    <name type="scientific">Candidatus Borkfalkia ceftriaxoniphila</name>
    <dbReference type="NCBI Taxonomy" id="2508949"/>
    <lineage>
        <taxon>Bacteria</taxon>
        <taxon>Bacillati</taxon>
        <taxon>Bacillota</taxon>
        <taxon>Clostridia</taxon>
        <taxon>Christensenellales</taxon>
        <taxon>Christensenellaceae</taxon>
        <taxon>Candidatus Borkfalkia</taxon>
    </lineage>
</organism>
<reference evidence="1 2" key="1">
    <citation type="journal article" date="2019" name="Gut">
        <title>Antibiotics-induced monodominance of a novel gut bacterial order.</title>
        <authorList>
            <person name="Hildebrand F."/>
            <person name="Moitinho-Silva L."/>
            <person name="Blasche S."/>
            <person name="Jahn M.T."/>
            <person name="Gossmann T.I."/>
            <person name="Heuerta-Cepas J."/>
            <person name="Hercog R."/>
            <person name="Luetge M."/>
            <person name="Bahram M."/>
            <person name="Pryszlak A."/>
            <person name="Alves R.J."/>
            <person name="Waszak S.M."/>
            <person name="Zhu A."/>
            <person name="Ye L."/>
            <person name="Costea P.I."/>
            <person name="Aalvink S."/>
            <person name="Belzer C."/>
            <person name="Forslund S.K."/>
            <person name="Sunagawa S."/>
            <person name="Hentschel U."/>
            <person name="Merten C."/>
            <person name="Patil K.R."/>
            <person name="Benes V."/>
            <person name="Bork P."/>
        </authorList>
    </citation>
    <scope>NUCLEOTIDE SEQUENCE [LARGE SCALE GENOMIC DNA]</scope>
    <source>
        <strain evidence="1 2">HDS1380</strain>
    </source>
</reference>
<protein>
    <recommendedName>
        <fullName evidence="3">MerR family transcriptional regulator</fullName>
    </recommendedName>
</protein>
<dbReference type="RefSeq" id="WP_129224325.1">
    <property type="nucleotide sequence ID" value="NZ_SDOZ01000002.1"/>
</dbReference>
<evidence type="ECO:0008006" key="3">
    <source>
        <dbReference type="Google" id="ProtNLM"/>
    </source>
</evidence>
<evidence type="ECO:0000313" key="1">
    <source>
        <dbReference type="EMBL" id="RXZ61535.1"/>
    </source>
</evidence>
<accession>A0A4Q2KAF5</accession>
<sequence length="109" mass="12616">MKLKDLREQCALSETELMFYKDKGLFDETLCSDSELTDDSIEILSAVSLFREAGLGKEQIAEFCICNDVKRKIQILRKARDKLLNEMHCAGQLLDKVDFILYNLQHKNK</sequence>
<evidence type="ECO:0000313" key="2">
    <source>
        <dbReference type="Proteomes" id="UP000291269"/>
    </source>
</evidence>
<name>A0A4Q2KAF5_9FIRM</name>